<evidence type="ECO:0000313" key="1">
    <source>
        <dbReference type="EnsemblPlants" id="PGSC0003DMT400049072"/>
    </source>
</evidence>
<dbReference type="Proteomes" id="UP000011115">
    <property type="component" value="Unassembled WGS sequence"/>
</dbReference>
<reference evidence="1" key="2">
    <citation type="submission" date="2015-06" db="UniProtKB">
        <authorList>
            <consortium name="EnsemblPlants"/>
        </authorList>
    </citation>
    <scope>IDENTIFICATION</scope>
    <source>
        <strain evidence="1">DM1-3 516 R44</strain>
    </source>
</reference>
<keyword evidence="2" id="KW-1185">Reference proteome</keyword>
<name>M1BN78_SOLTU</name>
<evidence type="ECO:0000313" key="2">
    <source>
        <dbReference type="Proteomes" id="UP000011115"/>
    </source>
</evidence>
<protein>
    <submittedName>
        <fullName evidence="1">'chromo' domain containing protein</fullName>
    </submittedName>
</protein>
<dbReference type="Gramene" id="PGSC0003DMT400049072">
    <property type="protein sequence ID" value="PGSC0003DMT400049072"/>
    <property type="gene ID" value="PGSC0003DMG400019074"/>
</dbReference>
<dbReference type="HOGENOM" id="CLU_2675849_0_0_1"/>
<dbReference type="EnsemblPlants" id="PGSC0003DMT400049072">
    <property type="protein sequence ID" value="PGSC0003DMT400049072"/>
    <property type="gene ID" value="PGSC0003DMG400019074"/>
</dbReference>
<accession>M1BN78</accession>
<proteinExistence type="predicted"/>
<organism evidence="1 2">
    <name type="scientific">Solanum tuberosum</name>
    <name type="common">Potato</name>
    <dbReference type="NCBI Taxonomy" id="4113"/>
    <lineage>
        <taxon>Eukaryota</taxon>
        <taxon>Viridiplantae</taxon>
        <taxon>Streptophyta</taxon>
        <taxon>Embryophyta</taxon>
        <taxon>Tracheophyta</taxon>
        <taxon>Spermatophyta</taxon>
        <taxon>Magnoliopsida</taxon>
        <taxon>eudicotyledons</taxon>
        <taxon>Gunneridae</taxon>
        <taxon>Pentapetalae</taxon>
        <taxon>asterids</taxon>
        <taxon>lamiids</taxon>
        <taxon>Solanales</taxon>
        <taxon>Solanaceae</taxon>
        <taxon>Solanoideae</taxon>
        <taxon>Solaneae</taxon>
        <taxon>Solanum</taxon>
    </lineage>
</organism>
<dbReference type="AlphaFoldDB" id="M1BN78"/>
<dbReference type="PaxDb" id="4113-PGSC0003DMT400049072"/>
<dbReference type="InParanoid" id="M1BN78"/>
<reference evidence="2" key="1">
    <citation type="journal article" date="2011" name="Nature">
        <title>Genome sequence and analysis of the tuber crop potato.</title>
        <authorList>
            <consortium name="The Potato Genome Sequencing Consortium"/>
        </authorList>
    </citation>
    <scope>NUCLEOTIDE SEQUENCE [LARGE SCALE GENOMIC DNA]</scope>
    <source>
        <strain evidence="2">cv. DM1-3 516 R44</strain>
    </source>
</reference>
<sequence length="75" mass="8222">MPASTSNYLGTPPQNLIQDSQEVAPSIGGSPSFDSTCYNCGESRHMRRDFPHPRIMDFAQQQTRAVIPARNGNNG</sequence>